<evidence type="ECO:0000313" key="6">
    <source>
        <dbReference type="Proteomes" id="UP000009235"/>
    </source>
</evidence>
<accession>F6EQE9</accession>
<keyword evidence="6" id="KW-1185">Reference proteome</keyword>
<evidence type="ECO:0000259" key="4">
    <source>
        <dbReference type="PROSITE" id="PS01124"/>
    </source>
</evidence>
<dbReference type="Pfam" id="PF14525">
    <property type="entry name" value="AraC_binding_2"/>
    <property type="match status" value="1"/>
</dbReference>
<dbReference type="SUPFAM" id="SSF46689">
    <property type="entry name" value="Homeodomain-like"/>
    <property type="match status" value="1"/>
</dbReference>
<dbReference type="SMART" id="SM00342">
    <property type="entry name" value="HTH_ARAC"/>
    <property type="match status" value="1"/>
</dbReference>
<feature type="domain" description="HTH araC/xylS-type" evidence="4">
    <location>
        <begin position="223"/>
        <end position="321"/>
    </location>
</feature>
<dbReference type="GO" id="GO:0043565">
    <property type="term" value="F:sequence-specific DNA binding"/>
    <property type="evidence" value="ECO:0007669"/>
    <property type="project" value="InterPro"/>
</dbReference>
<dbReference type="PANTHER" id="PTHR46796">
    <property type="entry name" value="HTH-TYPE TRANSCRIPTIONAL ACTIVATOR RHAS-RELATED"/>
    <property type="match status" value="1"/>
</dbReference>
<dbReference type="KEGG" id="asd:AS9A_2185"/>
<evidence type="ECO:0000256" key="3">
    <source>
        <dbReference type="ARBA" id="ARBA00023163"/>
    </source>
</evidence>
<dbReference type="eggNOG" id="COG4977">
    <property type="taxonomic scope" value="Bacteria"/>
</dbReference>
<dbReference type="InterPro" id="IPR018060">
    <property type="entry name" value="HTH_AraC"/>
</dbReference>
<proteinExistence type="predicted"/>
<dbReference type="InterPro" id="IPR035418">
    <property type="entry name" value="AraC-bd_2"/>
</dbReference>
<dbReference type="PROSITE" id="PS01124">
    <property type="entry name" value="HTH_ARAC_FAMILY_2"/>
    <property type="match status" value="1"/>
</dbReference>
<dbReference type="Pfam" id="PF12833">
    <property type="entry name" value="HTH_18"/>
    <property type="match status" value="1"/>
</dbReference>
<gene>
    <name evidence="5" type="ordered locus">AS9A_2185</name>
</gene>
<keyword evidence="2" id="KW-0238">DNA-binding</keyword>
<dbReference type="STRING" id="443218.AS9A_2185"/>
<dbReference type="PROSITE" id="PS00041">
    <property type="entry name" value="HTH_ARAC_FAMILY_1"/>
    <property type="match status" value="1"/>
</dbReference>
<evidence type="ECO:0000256" key="1">
    <source>
        <dbReference type="ARBA" id="ARBA00023015"/>
    </source>
</evidence>
<keyword evidence="3" id="KW-0804">Transcription</keyword>
<dbReference type="Proteomes" id="UP000009235">
    <property type="component" value="Chromosome"/>
</dbReference>
<protein>
    <submittedName>
        <fullName evidence="5">Putative transcriptional regulator</fullName>
    </submittedName>
</protein>
<dbReference type="InterPro" id="IPR050204">
    <property type="entry name" value="AraC_XylS_family_regulators"/>
</dbReference>
<dbReference type="EMBL" id="CP002786">
    <property type="protein sequence ID" value="AEF40634.1"/>
    <property type="molecule type" value="Genomic_DNA"/>
</dbReference>
<keyword evidence="1" id="KW-0805">Transcription regulation</keyword>
<reference evidence="5 6" key="1">
    <citation type="journal article" date="2011" name="J. Bacteriol.">
        <title>Complete genome sequence of Amycolicicoccus subflavus DQS3-9A1T, an actinomycete isolated from crude oil-polluted soil.</title>
        <authorList>
            <person name="Cai M."/>
            <person name="Chen W.M."/>
            <person name="Nie Y."/>
            <person name="Chi C.Q."/>
            <person name="Wang Y.N."/>
            <person name="Tang Y.Q."/>
            <person name="Li G.Y."/>
            <person name="Wu X.L."/>
        </authorList>
    </citation>
    <scope>NUCLEOTIDE SEQUENCE [LARGE SCALE GENOMIC DNA]</scope>
    <source>
        <strain evidence="6">DSM 45089 / DQS3-9A1</strain>
    </source>
</reference>
<dbReference type="GO" id="GO:0003700">
    <property type="term" value="F:DNA-binding transcription factor activity"/>
    <property type="evidence" value="ECO:0007669"/>
    <property type="project" value="InterPro"/>
</dbReference>
<evidence type="ECO:0000256" key="2">
    <source>
        <dbReference type="ARBA" id="ARBA00023125"/>
    </source>
</evidence>
<dbReference type="InterPro" id="IPR009057">
    <property type="entry name" value="Homeodomain-like_sf"/>
</dbReference>
<evidence type="ECO:0000313" key="5">
    <source>
        <dbReference type="EMBL" id="AEF40634.1"/>
    </source>
</evidence>
<organism evidence="5 6">
    <name type="scientific">Hoyosella subflava (strain DSM 45089 / JCM 17490 / NBRC 109087 / DQS3-9A1)</name>
    <name type="common">Amycolicicoccus subflavus</name>
    <dbReference type="NCBI Taxonomy" id="443218"/>
    <lineage>
        <taxon>Bacteria</taxon>
        <taxon>Bacillati</taxon>
        <taxon>Actinomycetota</taxon>
        <taxon>Actinomycetes</taxon>
        <taxon>Mycobacteriales</taxon>
        <taxon>Hoyosellaceae</taxon>
        <taxon>Hoyosella</taxon>
    </lineage>
</organism>
<name>F6EQE9_HOYSD</name>
<sequence>MERSVMKNDSPTTLDLRQVERQDRRSAWEHAMAARIVPMRVDLSTDADDEPDGRLRSFDLSDIKVTEWDCPALKVVRTKRLIEASDTEVLMLLTVSSGNQHFELASGAGCMEPGTGLISTSRVAYSSNVPSRLHKRSVMIPFSALAPYDTGGSIPDCLMLDQSRPLARLLISFVESMGSHVSAMDAAEGESVREALLTLVAGVIRSSTCQTYDGPTLLPALRSQLEKWIKQHLRNGPIRVVDMAKTFNVSSRTIHRAFSLTGDTVGSVVRMQRLAGARRDVVATELPLGAIAQRWGYYDASHFGREFRNFLSMSASDYRDSFGISNVDMHAETAISDLRLASTMNDLAS</sequence>
<dbReference type="InterPro" id="IPR018062">
    <property type="entry name" value="HTH_AraC-typ_CS"/>
</dbReference>
<dbReference type="AlphaFoldDB" id="F6EQE9"/>
<dbReference type="Gene3D" id="1.10.10.60">
    <property type="entry name" value="Homeodomain-like"/>
    <property type="match status" value="1"/>
</dbReference>
<dbReference type="HOGENOM" id="CLU_049704_4_2_11"/>